<evidence type="ECO:0000313" key="3">
    <source>
        <dbReference type="Proteomes" id="UP000436006"/>
    </source>
</evidence>
<dbReference type="PROSITE" id="PS51257">
    <property type="entry name" value="PROKAR_LIPOPROTEIN"/>
    <property type="match status" value="1"/>
</dbReference>
<feature type="domain" description="DUF4440" evidence="1">
    <location>
        <begin position="27"/>
        <end position="137"/>
    </location>
</feature>
<organism evidence="2 3">
    <name type="scientific">Spirosoma arboris</name>
    <dbReference type="NCBI Taxonomy" id="2682092"/>
    <lineage>
        <taxon>Bacteria</taxon>
        <taxon>Pseudomonadati</taxon>
        <taxon>Bacteroidota</taxon>
        <taxon>Cytophagia</taxon>
        <taxon>Cytophagales</taxon>
        <taxon>Cytophagaceae</taxon>
        <taxon>Spirosoma</taxon>
    </lineage>
</organism>
<dbReference type="SUPFAM" id="SSF54427">
    <property type="entry name" value="NTF2-like"/>
    <property type="match status" value="1"/>
</dbReference>
<dbReference type="AlphaFoldDB" id="A0A7K1SE90"/>
<dbReference type="Gene3D" id="3.10.450.50">
    <property type="match status" value="1"/>
</dbReference>
<gene>
    <name evidence="2" type="ORF">GO755_18815</name>
</gene>
<dbReference type="RefSeq" id="WP_157586829.1">
    <property type="nucleotide sequence ID" value="NZ_WPIN01000006.1"/>
</dbReference>
<comment type="caution">
    <text evidence="2">The sequence shown here is derived from an EMBL/GenBank/DDBJ whole genome shotgun (WGS) entry which is preliminary data.</text>
</comment>
<reference evidence="2 3" key="1">
    <citation type="submission" date="2019-12" db="EMBL/GenBank/DDBJ databases">
        <title>Spirosoma sp. HMF4905 genome sequencing and assembly.</title>
        <authorList>
            <person name="Kang H."/>
            <person name="Cha I."/>
            <person name="Kim H."/>
            <person name="Joh K."/>
        </authorList>
    </citation>
    <scope>NUCLEOTIDE SEQUENCE [LARGE SCALE GENOMIC DNA]</scope>
    <source>
        <strain evidence="2 3">HMF4905</strain>
    </source>
</reference>
<proteinExistence type="predicted"/>
<dbReference type="Proteomes" id="UP000436006">
    <property type="component" value="Unassembled WGS sequence"/>
</dbReference>
<sequence length="151" mass="16759">MNTSIRILLAATLFASCSQSTDTVNVQDLNRQFINAWNDKDSTKIISLLADDAHFLQGSTHFKGKAEVADKWVRETLPTLTDLKTNVVSSESDSKIAYEAGTFSVDVLPLNPKDPHAFGEGNYILLWKKGGDNTWKLSYAQLEDLPVQVKN</sequence>
<keyword evidence="3" id="KW-1185">Reference proteome</keyword>
<accession>A0A7K1SE90</accession>
<protein>
    <submittedName>
        <fullName evidence="2">DUF4440 domain-containing protein</fullName>
    </submittedName>
</protein>
<dbReference type="InterPro" id="IPR027843">
    <property type="entry name" value="DUF4440"/>
</dbReference>
<evidence type="ECO:0000313" key="2">
    <source>
        <dbReference type="EMBL" id="MVM32109.1"/>
    </source>
</evidence>
<dbReference type="EMBL" id="WPIN01000006">
    <property type="protein sequence ID" value="MVM32109.1"/>
    <property type="molecule type" value="Genomic_DNA"/>
</dbReference>
<dbReference type="InterPro" id="IPR032710">
    <property type="entry name" value="NTF2-like_dom_sf"/>
</dbReference>
<evidence type="ECO:0000259" key="1">
    <source>
        <dbReference type="Pfam" id="PF14534"/>
    </source>
</evidence>
<dbReference type="Pfam" id="PF14534">
    <property type="entry name" value="DUF4440"/>
    <property type="match status" value="1"/>
</dbReference>
<name>A0A7K1SE90_9BACT</name>